<reference evidence="2" key="1">
    <citation type="submission" date="2016-10" db="EMBL/GenBank/DDBJ databases">
        <authorList>
            <person name="Varghese N."/>
            <person name="Submissions S."/>
        </authorList>
    </citation>
    <scope>NUCLEOTIDE SEQUENCE [LARGE SCALE GENOMIC DNA]</scope>
    <source>
        <strain evidence="2">S9</strain>
    </source>
</reference>
<dbReference type="RefSeq" id="WP_093047086.1">
    <property type="nucleotide sequence ID" value="NZ_FOGT01000001.1"/>
</dbReference>
<evidence type="ECO:0000313" key="2">
    <source>
        <dbReference type="Proteomes" id="UP000198571"/>
    </source>
</evidence>
<dbReference type="Proteomes" id="UP000198571">
    <property type="component" value="Unassembled WGS sequence"/>
</dbReference>
<evidence type="ECO:0000313" key="1">
    <source>
        <dbReference type="EMBL" id="SER43104.1"/>
    </source>
</evidence>
<proteinExistence type="predicted"/>
<dbReference type="Pfam" id="PF10720">
    <property type="entry name" value="DUF2515"/>
    <property type="match status" value="1"/>
</dbReference>
<accession>A0A1H9P480</accession>
<dbReference type="OrthoDB" id="2690514at2"/>
<dbReference type="EMBL" id="FOGT01000001">
    <property type="protein sequence ID" value="SER43104.1"/>
    <property type="molecule type" value="Genomic_DNA"/>
</dbReference>
<organism evidence="1 2">
    <name type="scientific">Salipaludibacillus aurantiacus</name>
    <dbReference type="NCBI Taxonomy" id="1601833"/>
    <lineage>
        <taxon>Bacteria</taxon>
        <taxon>Bacillati</taxon>
        <taxon>Bacillota</taxon>
        <taxon>Bacilli</taxon>
        <taxon>Bacillales</taxon>
        <taxon>Bacillaceae</taxon>
    </lineage>
</organism>
<protein>
    <recommendedName>
        <fullName evidence="3">DUF2515 domain-containing protein</fullName>
    </recommendedName>
</protein>
<dbReference type="STRING" id="1601833.SAMN05518684_101142"/>
<keyword evidence="2" id="KW-1185">Reference proteome</keyword>
<dbReference type="InterPro" id="IPR019658">
    <property type="entry name" value="DUF2515"/>
</dbReference>
<dbReference type="AlphaFoldDB" id="A0A1H9P480"/>
<sequence length="322" mass="38322">MKEPAEIAISWIKQQTGRLNKDNISRTEAYKEYFLRNPEMKWAYLASMVSRNAGWSMSDLTGEPLSRLLSKEWRRRFFITFERANWMIFSDAYPQLLIYEFSKKTGRPLFNKLSEFKVAGWMIKEWEYFWSSQNTQRLMEALIVNEQHVIDKPVINAPFFKETLFKKAVFKWQERLHFSTVLFPSNTGNLYGASVTHFPDVRKRIKLGKELAWILLKSPEKHSIYSYFVNYAYFGNRAIDIPNIHKNAGHLPLRFKFPEIHHNDEHRTDWSNDPRYNPDRQLFKRIKPPRSYCLTKWYLTKQSQLEIAGKAAFLISDLKEEG</sequence>
<evidence type="ECO:0008006" key="3">
    <source>
        <dbReference type="Google" id="ProtNLM"/>
    </source>
</evidence>
<gene>
    <name evidence="1" type="ORF">SAMN05518684_101142</name>
</gene>
<name>A0A1H9P480_9BACI</name>